<gene>
    <name evidence="2" type="ORF">FGS76_05715</name>
</gene>
<dbReference type="RefSeq" id="WP_138771668.1">
    <property type="nucleotide sequence ID" value="NZ_JBHSSX010000011.1"/>
</dbReference>
<evidence type="ECO:0000256" key="1">
    <source>
        <dbReference type="SAM" id="Phobius"/>
    </source>
</evidence>
<accession>A0ABY2XMK7</accession>
<dbReference type="Proteomes" id="UP000739180">
    <property type="component" value="Unassembled WGS sequence"/>
</dbReference>
<name>A0ABY2XMK7_9GAMM</name>
<keyword evidence="1" id="KW-0472">Membrane</keyword>
<feature type="transmembrane region" description="Helical" evidence="1">
    <location>
        <begin position="52"/>
        <end position="73"/>
    </location>
</feature>
<feature type="transmembrane region" description="Helical" evidence="1">
    <location>
        <begin position="21"/>
        <end position="40"/>
    </location>
</feature>
<evidence type="ECO:0008006" key="4">
    <source>
        <dbReference type="Google" id="ProtNLM"/>
    </source>
</evidence>
<dbReference type="EMBL" id="VCQT01000022">
    <property type="protein sequence ID" value="TMW13627.1"/>
    <property type="molecule type" value="Genomic_DNA"/>
</dbReference>
<comment type="caution">
    <text evidence="2">The sequence shown here is derived from an EMBL/GenBank/DDBJ whole genome shotgun (WGS) entry which is preliminary data.</text>
</comment>
<keyword evidence="1" id="KW-1133">Transmembrane helix</keyword>
<proteinExistence type="predicted"/>
<feature type="transmembrane region" description="Helical" evidence="1">
    <location>
        <begin position="208"/>
        <end position="224"/>
    </location>
</feature>
<keyword evidence="3" id="KW-1185">Reference proteome</keyword>
<feature type="transmembrane region" description="Helical" evidence="1">
    <location>
        <begin position="94"/>
        <end position="114"/>
    </location>
</feature>
<feature type="transmembrane region" description="Helical" evidence="1">
    <location>
        <begin position="230"/>
        <end position="249"/>
    </location>
</feature>
<feature type="transmembrane region" description="Helical" evidence="1">
    <location>
        <begin position="171"/>
        <end position="187"/>
    </location>
</feature>
<evidence type="ECO:0000313" key="3">
    <source>
        <dbReference type="Proteomes" id="UP000739180"/>
    </source>
</evidence>
<organism evidence="2 3">
    <name type="scientific">Alloalcanivorax gelatiniphagus</name>
    <dbReference type="NCBI Taxonomy" id="1194167"/>
    <lineage>
        <taxon>Bacteria</taxon>
        <taxon>Pseudomonadati</taxon>
        <taxon>Pseudomonadota</taxon>
        <taxon>Gammaproteobacteria</taxon>
        <taxon>Oceanospirillales</taxon>
        <taxon>Alcanivoracaceae</taxon>
        <taxon>Alloalcanivorax</taxon>
    </lineage>
</organism>
<evidence type="ECO:0000313" key="2">
    <source>
        <dbReference type="EMBL" id="TMW13627.1"/>
    </source>
</evidence>
<feature type="transmembrane region" description="Helical" evidence="1">
    <location>
        <begin position="120"/>
        <end position="139"/>
    </location>
</feature>
<feature type="transmembrane region" description="Helical" evidence="1">
    <location>
        <begin position="146"/>
        <end position="165"/>
    </location>
</feature>
<protein>
    <recommendedName>
        <fullName evidence="4">Prenyltransferase</fullName>
    </recommendedName>
</protein>
<keyword evidence="1" id="KW-0812">Transmembrane</keyword>
<sequence length="256" mass="29598">MSFYLLPFSYFYQTRLKEGSIAFHVIFEWIAALWLVVWIGDGVTVSQNIFALFLNYIAFISIYEIGYMANDIYAAKYEKYGRHRGPQGARNLNLWVCLWVVIRLATFLACTIVMNKFFDASWWLFFFALILVFSLHNLLNDREMKAATFSWLAWFRFMAPVIFVISKDQLMSVGLAVAFGYVAYRKLGYMDSKGLLLMPGRKRTRFRLFFFLSPMAGAVALWPYGQAQGYLLLVVYWAAVSSVGAALTYKFSRPSQ</sequence>
<reference evidence="2 3" key="1">
    <citation type="submission" date="2019-05" db="EMBL/GenBank/DDBJ databases">
        <title>Genome of Alcanivorax gelatiniphagus, an oil degrading marine bacteria.</title>
        <authorList>
            <person name="Kwon K.K."/>
        </authorList>
    </citation>
    <scope>NUCLEOTIDE SEQUENCE [LARGE SCALE GENOMIC DNA]</scope>
    <source>
        <strain evidence="2 3">MEBiC 08158</strain>
    </source>
</reference>